<keyword evidence="2 7" id="KW-0813">Transport</keyword>
<dbReference type="SUPFAM" id="SSF161098">
    <property type="entry name" value="MetI-like"/>
    <property type="match status" value="1"/>
</dbReference>
<dbReference type="KEGG" id="arev:RVR_5274"/>
<dbReference type="AlphaFoldDB" id="A0A7U3VPS0"/>
<feature type="compositionally biased region" description="Gly residues" evidence="8">
    <location>
        <begin position="57"/>
        <end position="72"/>
    </location>
</feature>
<dbReference type="InterPro" id="IPR051393">
    <property type="entry name" value="ABC_transporter_permease"/>
</dbReference>
<feature type="transmembrane region" description="Helical" evidence="7">
    <location>
        <begin position="282"/>
        <end position="308"/>
    </location>
</feature>
<keyword evidence="5 7" id="KW-1133">Transmembrane helix</keyword>
<evidence type="ECO:0000256" key="3">
    <source>
        <dbReference type="ARBA" id="ARBA00022475"/>
    </source>
</evidence>
<keyword evidence="11" id="KW-1185">Reference proteome</keyword>
<dbReference type="GO" id="GO:0005886">
    <property type="term" value="C:plasma membrane"/>
    <property type="evidence" value="ECO:0007669"/>
    <property type="project" value="UniProtKB-SubCell"/>
</dbReference>
<protein>
    <submittedName>
        <fullName evidence="10">Putative multiple sugar ABC transporter permease</fullName>
    </submittedName>
</protein>
<feature type="transmembrane region" description="Helical" evidence="7">
    <location>
        <begin position="389"/>
        <end position="409"/>
    </location>
</feature>
<feature type="region of interest" description="Disordered" evidence="8">
    <location>
        <begin position="1"/>
        <end position="83"/>
    </location>
</feature>
<comment type="similarity">
    <text evidence="7">Belongs to the binding-protein-dependent transport system permease family.</text>
</comment>
<feature type="transmembrane region" description="Helical" evidence="7">
    <location>
        <begin position="196"/>
        <end position="217"/>
    </location>
</feature>
<reference evidence="10 11" key="4">
    <citation type="journal article" date="2020" name="Sci. Rep.">
        <title>beta-carboline chemical signals induce reveromycin production through a LuxR family regulator in Streptomyces sp. SN-593.</title>
        <authorList>
            <person name="Panthee S."/>
            <person name="Kito N."/>
            <person name="Hayashi T."/>
            <person name="Shimizu T."/>
            <person name="Ishikawa J."/>
            <person name="Hamamoto H."/>
            <person name="Osada H."/>
            <person name="Takahashi S."/>
        </authorList>
    </citation>
    <scope>NUCLEOTIDE SEQUENCE [LARGE SCALE GENOMIC DNA]</scope>
    <source>
        <strain evidence="10 11">SN-593</strain>
    </source>
</reference>
<organism evidence="10 11">
    <name type="scientific">Actinacidiphila reveromycinica</name>
    <dbReference type="NCBI Taxonomy" id="659352"/>
    <lineage>
        <taxon>Bacteria</taxon>
        <taxon>Bacillati</taxon>
        <taxon>Actinomycetota</taxon>
        <taxon>Actinomycetes</taxon>
        <taxon>Kitasatosporales</taxon>
        <taxon>Streptomycetaceae</taxon>
        <taxon>Actinacidiphila</taxon>
    </lineage>
</organism>
<accession>A0A7U3VPS0</accession>
<dbReference type="Proteomes" id="UP000595703">
    <property type="component" value="Chromosome"/>
</dbReference>
<dbReference type="InterPro" id="IPR000515">
    <property type="entry name" value="MetI-like"/>
</dbReference>
<feature type="compositionally biased region" description="Low complexity" evidence="8">
    <location>
        <begin position="34"/>
        <end position="53"/>
    </location>
</feature>
<evidence type="ECO:0000256" key="1">
    <source>
        <dbReference type="ARBA" id="ARBA00004651"/>
    </source>
</evidence>
<gene>
    <name evidence="10" type="ORF">RVR_5274</name>
</gene>
<reference evidence="10 11" key="3">
    <citation type="journal article" date="2011" name="Nat. Chem. Biol.">
        <title>Reveromycin A biosynthesis uses RevG and RevJ for stereospecific spiroacetal formation.</title>
        <authorList>
            <person name="Takahashi S."/>
            <person name="Toyoda A."/>
            <person name="Sekiyama Y."/>
            <person name="Takagi H."/>
            <person name="Nogawa T."/>
            <person name="Uramoto M."/>
            <person name="Suzuki R."/>
            <person name="Koshino H."/>
            <person name="Kumano T."/>
            <person name="Panthee S."/>
            <person name="Dairi T."/>
            <person name="Ishikawa J."/>
            <person name="Ikeda H."/>
            <person name="Sakaki Y."/>
            <person name="Osada H."/>
        </authorList>
    </citation>
    <scope>NUCLEOTIDE SEQUENCE [LARGE SCALE GENOMIC DNA]</scope>
    <source>
        <strain evidence="10 11">SN-593</strain>
    </source>
</reference>
<comment type="subcellular location">
    <subcellularLocation>
        <location evidence="1 7">Cell membrane</location>
        <topology evidence="1 7">Multi-pass membrane protein</topology>
    </subcellularLocation>
</comment>
<feature type="compositionally biased region" description="Gly residues" evidence="8">
    <location>
        <begin position="23"/>
        <end position="33"/>
    </location>
</feature>
<evidence type="ECO:0000313" key="10">
    <source>
        <dbReference type="EMBL" id="BBA98899.1"/>
    </source>
</evidence>
<dbReference type="Gene3D" id="1.10.3720.10">
    <property type="entry name" value="MetI-like"/>
    <property type="match status" value="2"/>
</dbReference>
<dbReference type="EMBL" id="AP018365">
    <property type="protein sequence ID" value="BBA98899.1"/>
    <property type="molecule type" value="Genomic_DNA"/>
</dbReference>
<feature type="transmembrane region" description="Helical" evidence="7">
    <location>
        <begin position="91"/>
        <end position="117"/>
    </location>
</feature>
<dbReference type="RefSeq" id="WP_272933093.1">
    <property type="nucleotide sequence ID" value="NZ_AP018365.1"/>
</dbReference>
<evidence type="ECO:0000256" key="2">
    <source>
        <dbReference type="ARBA" id="ARBA00022448"/>
    </source>
</evidence>
<feature type="domain" description="ABC transmembrane type-1" evidence="9">
    <location>
        <begin position="158"/>
        <end position="410"/>
    </location>
</feature>
<name>A0A7U3VPS0_9ACTN</name>
<feature type="transmembrane region" description="Helical" evidence="7">
    <location>
        <begin position="162"/>
        <end position="184"/>
    </location>
</feature>
<feature type="transmembrane region" description="Helical" evidence="7">
    <location>
        <begin position="337"/>
        <end position="357"/>
    </location>
</feature>
<dbReference type="PANTHER" id="PTHR30193">
    <property type="entry name" value="ABC TRANSPORTER PERMEASE PROTEIN"/>
    <property type="match status" value="1"/>
</dbReference>
<keyword evidence="3" id="KW-1003">Cell membrane</keyword>
<evidence type="ECO:0000313" key="11">
    <source>
        <dbReference type="Proteomes" id="UP000595703"/>
    </source>
</evidence>
<keyword evidence="6 7" id="KW-0472">Membrane</keyword>
<dbReference type="GO" id="GO:0055085">
    <property type="term" value="P:transmembrane transport"/>
    <property type="evidence" value="ECO:0007669"/>
    <property type="project" value="InterPro"/>
</dbReference>
<proteinExistence type="inferred from homology"/>
<evidence type="ECO:0000259" key="9">
    <source>
        <dbReference type="PROSITE" id="PS50928"/>
    </source>
</evidence>
<dbReference type="PANTHER" id="PTHR30193:SF37">
    <property type="entry name" value="INNER MEMBRANE ABC TRANSPORTER PERMEASE PROTEIN YCJO"/>
    <property type="match status" value="1"/>
</dbReference>
<evidence type="ECO:0000256" key="5">
    <source>
        <dbReference type="ARBA" id="ARBA00022989"/>
    </source>
</evidence>
<reference evidence="10 11" key="2">
    <citation type="journal article" date="2011" name="J. Antibiot.">
        <title>Furaquinocins I and J: novel polyketide isoprenoid hybrid compounds from Streptomyces reveromyceticus SN-593.</title>
        <authorList>
            <person name="Panthee S."/>
            <person name="Takahashi S."/>
            <person name="Takagi H."/>
            <person name="Nogawa T."/>
            <person name="Oowada E."/>
            <person name="Uramoto M."/>
            <person name="Osada H."/>
        </authorList>
    </citation>
    <scope>NUCLEOTIDE SEQUENCE [LARGE SCALE GENOMIC DNA]</scope>
    <source>
        <strain evidence="10 11">SN-593</strain>
    </source>
</reference>
<evidence type="ECO:0000256" key="6">
    <source>
        <dbReference type="ARBA" id="ARBA00023136"/>
    </source>
</evidence>
<dbReference type="InterPro" id="IPR035906">
    <property type="entry name" value="MetI-like_sf"/>
</dbReference>
<evidence type="ECO:0000256" key="4">
    <source>
        <dbReference type="ARBA" id="ARBA00022692"/>
    </source>
</evidence>
<evidence type="ECO:0000256" key="7">
    <source>
        <dbReference type="RuleBase" id="RU363032"/>
    </source>
</evidence>
<evidence type="ECO:0000256" key="8">
    <source>
        <dbReference type="SAM" id="MobiDB-lite"/>
    </source>
</evidence>
<sequence>MRKEQQGGAAAVALPAVRRTGTAGPGGAGGAGGTARPDGPGGAEEATGAPGRTRPGGRSGGSGRSGGFGRSGRTGRPRGSLASRHHGRWGWLFVSPMVIVLGLFLLLPILMALWVSLLNWDGQSDPFSSAADFVGVRNYTDLFGSSGGLTHQLFMISLRNNLYYVLLVVPLQTVLALGLALAVNSRRLKRKGPLRTAFFFPSVTSSIAISTVFLFLFQGSGAVNALLKWVGITGPKWFTDAHGLVWSVLGAVGLVDPDRPVHALAAHGVLGLSWWDWLAGPSIAMCTIIVLAIWTTSGTFMLMFLAALQDVPAELEEQARVDGAGRWQSLRHVTLPALRPVIFLVLTLGLIGTWQVFDAVYVMSQGAPGNTTLTPAYLSYTSGFQDSDYGHAAAIAFVLLAIIMLMTLVQRVLLRERGEHPGRGRRLLGRNR</sequence>
<dbReference type="PROSITE" id="PS50928">
    <property type="entry name" value="ABC_TM1"/>
    <property type="match status" value="1"/>
</dbReference>
<keyword evidence="4 7" id="KW-0812">Transmembrane</keyword>
<dbReference type="Pfam" id="PF00528">
    <property type="entry name" value="BPD_transp_1"/>
    <property type="match status" value="1"/>
</dbReference>
<dbReference type="CDD" id="cd06261">
    <property type="entry name" value="TM_PBP2"/>
    <property type="match status" value="1"/>
</dbReference>
<reference evidence="10 11" key="1">
    <citation type="journal article" date="2010" name="J. Bacteriol.">
        <title>Biochemical characterization of a novel indole prenyltransferase from Streptomyces sp. SN-593.</title>
        <authorList>
            <person name="Takahashi S."/>
            <person name="Takagi H."/>
            <person name="Toyoda A."/>
            <person name="Uramoto M."/>
            <person name="Nogawa T."/>
            <person name="Ueki M."/>
            <person name="Sakaki Y."/>
            <person name="Osada H."/>
        </authorList>
    </citation>
    <scope>NUCLEOTIDE SEQUENCE [LARGE SCALE GENOMIC DNA]</scope>
    <source>
        <strain evidence="10 11">SN-593</strain>
    </source>
</reference>